<dbReference type="Proteomes" id="UP000243975">
    <property type="component" value="Unassembled WGS sequence"/>
</dbReference>
<accession>A0A103XKN2</accession>
<keyword evidence="2" id="KW-1185">Reference proteome</keyword>
<sequence length="127" mass="13894">MGNCQASDAATVVIVHPGKKVERMFRSVIAREIMDSNPSHYVALVVTSAVVKSVNGSPVKQLKLLRPDDTLLIGQVYRLISFEDVLKEFAAKKCLKLGKLINERGLLRLEKKKKDVAGAPSVPPSVK</sequence>
<proteinExistence type="predicted"/>
<feature type="non-terminal residue" evidence="1">
    <location>
        <position position="127"/>
    </location>
</feature>
<comment type="caution">
    <text evidence="1">The sequence shown here is derived from an EMBL/GenBank/DDBJ whole genome shotgun (WGS) entry which is preliminary data.</text>
</comment>
<name>A0A103XKN2_CYNCS</name>
<dbReference type="AlphaFoldDB" id="A0A103XKN2"/>
<dbReference type="PANTHER" id="PTHR33413">
    <property type="entry name" value="EXPRESSED PROTEIN"/>
    <property type="match status" value="1"/>
</dbReference>
<dbReference type="STRING" id="59895.A0A103XKN2"/>
<evidence type="ECO:0000313" key="2">
    <source>
        <dbReference type="Proteomes" id="UP000243975"/>
    </source>
</evidence>
<dbReference type="Gramene" id="KVH92449">
    <property type="protein sequence ID" value="KVH92449"/>
    <property type="gene ID" value="Ccrd_005513"/>
</dbReference>
<organism evidence="1 2">
    <name type="scientific">Cynara cardunculus var. scolymus</name>
    <name type="common">Globe artichoke</name>
    <name type="synonym">Cynara scolymus</name>
    <dbReference type="NCBI Taxonomy" id="59895"/>
    <lineage>
        <taxon>Eukaryota</taxon>
        <taxon>Viridiplantae</taxon>
        <taxon>Streptophyta</taxon>
        <taxon>Embryophyta</taxon>
        <taxon>Tracheophyta</taxon>
        <taxon>Spermatophyta</taxon>
        <taxon>Magnoliopsida</taxon>
        <taxon>eudicotyledons</taxon>
        <taxon>Gunneridae</taxon>
        <taxon>Pentapetalae</taxon>
        <taxon>asterids</taxon>
        <taxon>campanulids</taxon>
        <taxon>Asterales</taxon>
        <taxon>Asteraceae</taxon>
        <taxon>Carduoideae</taxon>
        <taxon>Cardueae</taxon>
        <taxon>Carduinae</taxon>
        <taxon>Cynara</taxon>
    </lineage>
</organism>
<dbReference type="InterPro" id="IPR025322">
    <property type="entry name" value="PADRE_dom"/>
</dbReference>
<gene>
    <name evidence="1" type="ORF">Ccrd_005513</name>
</gene>
<dbReference type="PANTHER" id="PTHR33413:SF1">
    <property type="entry name" value="EXPRESSED PROTEIN"/>
    <property type="match status" value="1"/>
</dbReference>
<reference evidence="1 2" key="1">
    <citation type="journal article" date="2016" name="Sci. Rep.">
        <title>The genome sequence of the outbreeding globe artichoke constructed de novo incorporating a phase-aware low-pass sequencing strategy of F1 progeny.</title>
        <authorList>
            <person name="Scaglione D."/>
            <person name="Reyes-Chin-Wo S."/>
            <person name="Acquadro A."/>
            <person name="Froenicke L."/>
            <person name="Portis E."/>
            <person name="Beitel C."/>
            <person name="Tirone M."/>
            <person name="Mauro R."/>
            <person name="Lo Monaco A."/>
            <person name="Mauromicale G."/>
            <person name="Faccioli P."/>
            <person name="Cattivelli L."/>
            <person name="Rieseberg L."/>
            <person name="Michelmore R."/>
            <person name="Lanteri S."/>
        </authorList>
    </citation>
    <scope>NUCLEOTIDE SEQUENCE [LARGE SCALE GENOMIC DNA]</scope>
    <source>
        <strain evidence="1">2C</strain>
    </source>
</reference>
<dbReference type="Pfam" id="PF14009">
    <property type="entry name" value="PADRE"/>
    <property type="match status" value="1"/>
</dbReference>
<dbReference type="EMBL" id="LEKV01004817">
    <property type="protein sequence ID" value="KVH92449.1"/>
    <property type="molecule type" value="Genomic_DNA"/>
</dbReference>
<dbReference type="OMA" id="KIQRIYW"/>
<evidence type="ECO:0000313" key="1">
    <source>
        <dbReference type="EMBL" id="KVH92449.1"/>
    </source>
</evidence>
<protein>
    <submittedName>
        <fullName evidence="1">Uncharacterized protein</fullName>
    </submittedName>
</protein>